<name>A0ABY7BNB3_9FIRM</name>
<dbReference type="Proteomes" id="UP001164909">
    <property type="component" value="Chromosome"/>
</dbReference>
<reference evidence="1" key="1">
    <citation type="submission" date="2022-12" db="EMBL/GenBank/DDBJ databases">
        <authorList>
            <person name="Bing R.G."/>
            <person name="Willard D.J."/>
            <person name="Manesh M.J.H."/>
            <person name="Laemthong T."/>
            <person name="Crosby J.R."/>
            <person name="Kelly R.M."/>
        </authorList>
    </citation>
    <scope>NUCLEOTIDE SEQUENCE</scope>
    <source>
        <strain evidence="1">DSM 8990</strain>
    </source>
</reference>
<evidence type="ECO:0000313" key="1">
    <source>
        <dbReference type="EMBL" id="WAM34328.1"/>
    </source>
</evidence>
<evidence type="ECO:0000313" key="2">
    <source>
        <dbReference type="Proteomes" id="UP001164909"/>
    </source>
</evidence>
<gene>
    <name evidence="1" type="ORF">OTK00_000512</name>
</gene>
<dbReference type="EMBL" id="CP113865">
    <property type="protein sequence ID" value="WAM34328.1"/>
    <property type="molecule type" value="Genomic_DNA"/>
</dbReference>
<protein>
    <submittedName>
        <fullName evidence="1">UPF0175 family protein</fullName>
    </submittedName>
</protein>
<sequence length="86" mass="9922">MMHKNINIELPFEIFLALREDENKLSAEIKKLIAAKYYKEKKLSIGQAAELANLSEGEFIKYLAEQGISIFHFDHPNEIEEDVQNA</sequence>
<accession>A0ABY7BNB3</accession>
<proteinExistence type="predicted"/>
<dbReference type="Pfam" id="PF03683">
    <property type="entry name" value="UPF0175"/>
    <property type="match status" value="1"/>
</dbReference>
<organism evidence="1 2">
    <name type="scientific">Caldicellulosiruptor morganii</name>
    <dbReference type="NCBI Taxonomy" id="1387555"/>
    <lineage>
        <taxon>Bacteria</taxon>
        <taxon>Bacillati</taxon>
        <taxon>Bacillota</taxon>
        <taxon>Bacillota incertae sedis</taxon>
        <taxon>Caldicellulosiruptorales</taxon>
        <taxon>Caldicellulosiruptoraceae</taxon>
        <taxon>Caldicellulosiruptor</taxon>
    </lineage>
</organism>
<keyword evidence="2" id="KW-1185">Reference proteome</keyword>
<dbReference type="RefSeq" id="WP_241765552.1">
    <property type="nucleotide sequence ID" value="NZ_CP113865.1"/>
</dbReference>
<dbReference type="InterPro" id="IPR005368">
    <property type="entry name" value="UPF0175"/>
</dbReference>